<dbReference type="Pfam" id="PF00147">
    <property type="entry name" value="Fibrinogen_C"/>
    <property type="match status" value="1"/>
</dbReference>
<evidence type="ECO:0000259" key="3">
    <source>
        <dbReference type="PROSITE" id="PS51406"/>
    </source>
</evidence>
<dbReference type="PANTHER" id="PTHR19143">
    <property type="entry name" value="FIBRINOGEN/TENASCIN/ANGIOPOEITIN"/>
    <property type="match status" value="1"/>
</dbReference>
<dbReference type="OrthoDB" id="9933375at2759"/>
<dbReference type="PROSITE" id="PS51406">
    <property type="entry name" value="FIBRINOGEN_C_2"/>
    <property type="match status" value="1"/>
</dbReference>
<dbReference type="Proteomes" id="UP000515135">
    <property type="component" value="Unplaced"/>
</dbReference>
<protein>
    <submittedName>
        <fullName evidence="5">Microfibril-associated glycoprotein 4-like isoform X1</fullName>
    </submittedName>
</protein>
<keyword evidence="2" id="KW-0732">Signal</keyword>
<dbReference type="GeneID" id="109487523"/>
<reference evidence="5" key="1">
    <citation type="submission" date="2025-08" db="UniProtKB">
        <authorList>
            <consortium name="RefSeq"/>
        </authorList>
    </citation>
    <scope>IDENTIFICATION</scope>
    <source>
        <tissue evidence="5">Gonad</tissue>
    </source>
</reference>
<dbReference type="FunFam" id="3.90.215.10:FF:000001">
    <property type="entry name" value="Tenascin isoform 1"/>
    <property type="match status" value="1"/>
</dbReference>
<accession>A0A6P5A1D2</accession>
<organism evidence="4 5">
    <name type="scientific">Branchiostoma belcheri</name>
    <name type="common">Amphioxus</name>
    <dbReference type="NCBI Taxonomy" id="7741"/>
    <lineage>
        <taxon>Eukaryota</taxon>
        <taxon>Metazoa</taxon>
        <taxon>Chordata</taxon>
        <taxon>Cephalochordata</taxon>
        <taxon>Leptocardii</taxon>
        <taxon>Amphioxiformes</taxon>
        <taxon>Branchiostomatidae</taxon>
        <taxon>Branchiostoma</taxon>
    </lineage>
</organism>
<feature type="signal peptide" evidence="2">
    <location>
        <begin position="1"/>
        <end position="18"/>
    </location>
</feature>
<dbReference type="SMART" id="SM00186">
    <property type="entry name" value="FBG"/>
    <property type="match status" value="1"/>
</dbReference>
<feature type="domain" description="Fibrinogen C-terminal" evidence="3">
    <location>
        <begin position="68"/>
        <end position="298"/>
    </location>
</feature>
<keyword evidence="4" id="KW-1185">Reference proteome</keyword>
<evidence type="ECO:0000256" key="1">
    <source>
        <dbReference type="ARBA" id="ARBA00023157"/>
    </source>
</evidence>
<dbReference type="SUPFAM" id="SSF56496">
    <property type="entry name" value="Fibrinogen C-terminal domain-like"/>
    <property type="match status" value="1"/>
</dbReference>
<dbReference type="InterPro" id="IPR002181">
    <property type="entry name" value="Fibrinogen_a/b/g_C_dom"/>
</dbReference>
<sequence length="309" mass="34967">MTFSKLLFFQISLYLVSGILLLTSSLATTSTVPPKTQHIADETVNPIYQEAPQQHTEVESHGHRNNVPFGAAHFHDCASLFPLLYWTNAMQNGVFSIQTSTGSSTDHFDVYCDMTTDSGGWTVIQRRINGTLNFDRRWADYKNGFGRVEGEHWLGLDKIHNLTSQNSYELYVELEDWEGNFAHAKYDTFSIGDESADYTLNIGGYSGDAGDSMNSQYNNGRKFSARETDNDEAGHDCAQLFSGGWWYSNCGYSALNAAYFQPEDYHGADTGYGVLWYHWKNSLYSPLKATKMMVRPRNFVQKLLLCNYS</sequence>
<dbReference type="AlphaFoldDB" id="A0A6P5A1D2"/>
<feature type="chain" id="PRO_5028035744" evidence="2">
    <location>
        <begin position="19"/>
        <end position="309"/>
    </location>
</feature>
<dbReference type="CDD" id="cd00087">
    <property type="entry name" value="FReD"/>
    <property type="match status" value="1"/>
</dbReference>
<evidence type="ECO:0000313" key="4">
    <source>
        <dbReference type="Proteomes" id="UP000515135"/>
    </source>
</evidence>
<proteinExistence type="predicted"/>
<gene>
    <name evidence="5" type="primary">LOC109487523</name>
</gene>
<name>A0A6P5A1D2_BRABE</name>
<dbReference type="NCBIfam" id="NF040941">
    <property type="entry name" value="GGGWT_bact"/>
    <property type="match status" value="1"/>
</dbReference>
<evidence type="ECO:0000256" key="2">
    <source>
        <dbReference type="SAM" id="SignalP"/>
    </source>
</evidence>
<dbReference type="PANTHER" id="PTHR19143:SF394">
    <property type="entry name" value="ANGIOPOIETIN-RELATED PROTEIN 3-LIKE"/>
    <property type="match status" value="1"/>
</dbReference>
<evidence type="ECO:0000313" key="5">
    <source>
        <dbReference type="RefSeq" id="XP_019647095.1"/>
    </source>
</evidence>
<dbReference type="RefSeq" id="XP_019647095.1">
    <property type="nucleotide sequence ID" value="XM_019791536.1"/>
</dbReference>
<dbReference type="KEGG" id="bbel:109487523"/>
<keyword evidence="1" id="KW-1015">Disulfide bond</keyword>
<dbReference type="InterPro" id="IPR014716">
    <property type="entry name" value="Fibrinogen_a/b/g_C_1"/>
</dbReference>
<dbReference type="GO" id="GO:0005615">
    <property type="term" value="C:extracellular space"/>
    <property type="evidence" value="ECO:0007669"/>
    <property type="project" value="TreeGrafter"/>
</dbReference>
<dbReference type="InterPro" id="IPR050373">
    <property type="entry name" value="Fibrinogen_C-term_domain"/>
</dbReference>
<dbReference type="InterPro" id="IPR036056">
    <property type="entry name" value="Fibrinogen-like_C"/>
</dbReference>
<dbReference type="Gene3D" id="3.90.215.10">
    <property type="entry name" value="Gamma Fibrinogen, chain A, domain 1"/>
    <property type="match status" value="1"/>
</dbReference>